<accession>A0A6A3NKS5</accession>
<dbReference type="EMBL" id="QXFV01000302">
    <property type="protein sequence ID" value="KAE9041847.1"/>
    <property type="molecule type" value="Genomic_DNA"/>
</dbReference>
<name>A0A6A3NKS5_9STRA</name>
<dbReference type="AlphaFoldDB" id="A0A6A3NKS5"/>
<evidence type="ECO:0000313" key="1">
    <source>
        <dbReference type="EMBL" id="KAE9041847.1"/>
    </source>
</evidence>
<protein>
    <submittedName>
        <fullName evidence="1">Uncharacterized protein</fullName>
    </submittedName>
</protein>
<reference evidence="1 2" key="1">
    <citation type="submission" date="2018-09" db="EMBL/GenBank/DDBJ databases">
        <title>Genomic investigation of the strawberry pathogen Phytophthora fragariae indicates pathogenicity is determined by transcriptional variation in three key races.</title>
        <authorList>
            <person name="Adams T.M."/>
            <person name="Armitage A.D."/>
            <person name="Sobczyk M.K."/>
            <person name="Bates H.J."/>
            <person name="Dunwell J.M."/>
            <person name="Nellist C.F."/>
            <person name="Harrison R.J."/>
        </authorList>
    </citation>
    <scope>NUCLEOTIDE SEQUENCE [LARGE SCALE GENOMIC DNA]</scope>
    <source>
        <strain evidence="1 2">SCRP249</strain>
    </source>
</reference>
<evidence type="ECO:0000313" key="2">
    <source>
        <dbReference type="Proteomes" id="UP000429607"/>
    </source>
</evidence>
<dbReference type="Proteomes" id="UP000429607">
    <property type="component" value="Unassembled WGS sequence"/>
</dbReference>
<proteinExistence type="predicted"/>
<gene>
    <name evidence="1" type="ORF">PR001_g6446</name>
</gene>
<sequence>MLSVLVLRVEDAVLALRVEDCVMALRVVLCVLVLRVVDYELVLWVVDSVLVFRWRTHRSVGLRADTSGSAFRAGASGGASGGALRAGGGLRAGTFIVEESLLVLYVVRCVLVLRSVGLRAGVRHCCYCNTGGV</sequence>
<comment type="caution">
    <text evidence="1">The sequence shown here is derived from an EMBL/GenBank/DDBJ whole genome shotgun (WGS) entry which is preliminary data.</text>
</comment>
<organism evidence="1 2">
    <name type="scientific">Phytophthora rubi</name>
    <dbReference type="NCBI Taxonomy" id="129364"/>
    <lineage>
        <taxon>Eukaryota</taxon>
        <taxon>Sar</taxon>
        <taxon>Stramenopiles</taxon>
        <taxon>Oomycota</taxon>
        <taxon>Peronosporomycetes</taxon>
        <taxon>Peronosporales</taxon>
        <taxon>Peronosporaceae</taxon>
        <taxon>Phytophthora</taxon>
    </lineage>
</organism>